<evidence type="ECO:0000256" key="2">
    <source>
        <dbReference type="SAM" id="MobiDB-lite"/>
    </source>
</evidence>
<dbReference type="InterPro" id="IPR001444">
    <property type="entry name" value="Flag_bb_rod_N"/>
</dbReference>
<evidence type="ECO:0000313" key="4">
    <source>
        <dbReference type="EMBL" id="MCF2871612.1"/>
    </source>
</evidence>
<name>A0ABS9CXP7_9RHOB</name>
<accession>A0ABS9CXP7</accession>
<evidence type="ECO:0000256" key="1">
    <source>
        <dbReference type="ARBA" id="ARBA00004117"/>
    </source>
</evidence>
<sequence>MFKNLEVFQTSFAMARHAGARQAVTAANMANADTPGYRARAMDSFRDTYTAATSEIRTTRSGHLESGGITTPPEAHFSDAEASPNGNSVSLEQEMVNSIEIQREHSRALAIYKHSLDVLRMSIGRR</sequence>
<dbReference type="NCBIfam" id="NF009270">
    <property type="entry name" value="PRK12627.1"/>
    <property type="match status" value="1"/>
</dbReference>
<comment type="caution">
    <text evidence="4">The sequence shown here is derived from an EMBL/GenBank/DDBJ whole genome shotgun (WGS) entry which is preliminary data.</text>
</comment>
<dbReference type="RefSeq" id="WP_235225916.1">
    <property type="nucleotide sequence ID" value="NZ_JAKGAQ010000002.1"/>
</dbReference>
<dbReference type="Pfam" id="PF00460">
    <property type="entry name" value="Flg_bb_rod"/>
    <property type="match status" value="1"/>
</dbReference>
<gene>
    <name evidence="4" type="ORF">L0664_11100</name>
</gene>
<feature type="region of interest" description="Disordered" evidence="2">
    <location>
        <begin position="61"/>
        <end position="87"/>
    </location>
</feature>
<keyword evidence="5" id="KW-1185">Reference proteome</keyword>
<comment type="subcellular location">
    <subcellularLocation>
        <location evidence="1">Bacterial flagellum basal body</location>
    </subcellularLocation>
</comment>
<dbReference type="EMBL" id="JAKGAQ010000002">
    <property type="protein sequence ID" value="MCF2871612.1"/>
    <property type="molecule type" value="Genomic_DNA"/>
</dbReference>
<proteinExistence type="predicted"/>
<evidence type="ECO:0000259" key="3">
    <source>
        <dbReference type="Pfam" id="PF00460"/>
    </source>
</evidence>
<reference evidence="4 5" key="1">
    <citation type="submission" date="2022-01" db="EMBL/GenBank/DDBJ databases">
        <title>Octadecabacter sp. nov., isolated from a marine alga.</title>
        <authorList>
            <person name="Jin M.S."/>
            <person name="Kim H.M."/>
            <person name="Han D.M."/>
            <person name="Jung J.J."/>
            <person name="Jeon C.O."/>
        </authorList>
    </citation>
    <scope>NUCLEOTIDE SEQUENCE [LARGE SCALE GENOMIC DNA]</scope>
    <source>
        <strain evidence="4 5">G9-8</strain>
    </source>
</reference>
<feature type="domain" description="Flagellar basal body rod protein N-terminal" evidence="3">
    <location>
        <begin position="20"/>
        <end position="38"/>
    </location>
</feature>
<organism evidence="4 5">
    <name type="scientific">Octadecabacter dasysiphoniae</name>
    <dbReference type="NCBI Taxonomy" id="2909341"/>
    <lineage>
        <taxon>Bacteria</taxon>
        <taxon>Pseudomonadati</taxon>
        <taxon>Pseudomonadota</taxon>
        <taxon>Alphaproteobacteria</taxon>
        <taxon>Rhodobacterales</taxon>
        <taxon>Roseobacteraceae</taxon>
        <taxon>Octadecabacter</taxon>
    </lineage>
</organism>
<protein>
    <submittedName>
        <fullName evidence="4">FlgB family protein</fullName>
    </submittedName>
</protein>
<dbReference type="Proteomes" id="UP001200557">
    <property type="component" value="Unassembled WGS sequence"/>
</dbReference>
<evidence type="ECO:0000313" key="5">
    <source>
        <dbReference type="Proteomes" id="UP001200557"/>
    </source>
</evidence>